<evidence type="ECO:0000256" key="2">
    <source>
        <dbReference type="ARBA" id="ARBA00022475"/>
    </source>
</evidence>
<gene>
    <name evidence="7" type="ORF">MNBD_NITROSPINAE03-557</name>
</gene>
<dbReference type="AlphaFoldDB" id="A0A3B1BAF7"/>
<name>A0A3B1BAF7_9ZZZZ</name>
<evidence type="ECO:0008006" key="8">
    <source>
        <dbReference type="Google" id="ProtNLM"/>
    </source>
</evidence>
<accession>A0A3B1BAF7</accession>
<evidence type="ECO:0000256" key="5">
    <source>
        <dbReference type="ARBA" id="ARBA00023136"/>
    </source>
</evidence>
<evidence type="ECO:0000256" key="4">
    <source>
        <dbReference type="ARBA" id="ARBA00022989"/>
    </source>
</evidence>
<dbReference type="Pfam" id="PF04277">
    <property type="entry name" value="OAD_gamma"/>
    <property type="match status" value="1"/>
</dbReference>
<evidence type="ECO:0000256" key="1">
    <source>
        <dbReference type="ARBA" id="ARBA00004236"/>
    </source>
</evidence>
<keyword evidence="4 6" id="KW-1133">Transmembrane helix</keyword>
<feature type="transmembrane region" description="Helical" evidence="6">
    <location>
        <begin position="6"/>
        <end position="29"/>
    </location>
</feature>
<organism evidence="7">
    <name type="scientific">hydrothermal vent metagenome</name>
    <dbReference type="NCBI Taxonomy" id="652676"/>
    <lineage>
        <taxon>unclassified sequences</taxon>
        <taxon>metagenomes</taxon>
        <taxon>ecological metagenomes</taxon>
    </lineage>
</organism>
<keyword evidence="3 6" id="KW-0812">Transmembrane</keyword>
<evidence type="ECO:0000256" key="6">
    <source>
        <dbReference type="SAM" id="Phobius"/>
    </source>
</evidence>
<evidence type="ECO:0000256" key="3">
    <source>
        <dbReference type="ARBA" id="ARBA00022692"/>
    </source>
</evidence>
<keyword evidence="5 6" id="KW-0472">Membrane</keyword>
<evidence type="ECO:0000313" key="7">
    <source>
        <dbReference type="EMBL" id="VAX15276.1"/>
    </source>
</evidence>
<sequence length="76" mass="8214">MENLTASLVVTVIGMSVIFAVLAILYVSILSLERIFPYKAPAETAGDNTETVAVIQAAITAYLKRRPADTDTRSIK</sequence>
<proteinExistence type="predicted"/>
<dbReference type="InterPro" id="IPR005899">
    <property type="entry name" value="Na_pump_deCOase"/>
</dbReference>
<protein>
    <recommendedName>
        <fullName evidence="8">Oxaloacetate decarboxylase gamma chain</fullName>
    </recommendedName>
</protein>
<keyword evidence="2" id="KW-1003">Cell membrane</keyword>
<dbReference type="NCBIfam" id="NF040909">
    <property type="entry name" value="OadG_rel_small"/>
    <property type="match status" value="1"/>
</dbReference>
<comment type="subcellular location">
    <subcellularLocation>
        <location evidence="1">Cell membrane</location>
    </subcellularLocation>
</comment>
<dbReference type="EMBL" id="UOGB01000013">
    <property type="protein sequence ID" value="VAX15276.1"/>
    <property type="molecule type" value="Genomic_DNA"/>
</dbReference>
<reference evidence="7" key="1">
    <citation type="submission" date="2018-06" db="EMBL/GenBank/DDBJ databases">
        <authorList>
            <person name="Zhirakovskaya E."/>
        </authorList>
    </citation>
    <scope>NUCLEOTIDE SEQUENCE</scope>
</reference>